<gene>
    <name evidence="1" type="ordered locus">TASI_0444</name>
</gene>
<dbReference type="AlphaFoldDB" id="G4QCT9"/>
<accession>G4QCT9</accession>
<proteinExistence type="predicted"/>
<protein>
    <submittedName>
        <fullName evidence="1">Putative phage protein</fullName>
    </submittedName>
</protein>
<dbReference type="RefSeq" id="WP_014111117.1">
    <property type="nucleotide sequence ID" value="NC_016043.1"/>
</dbReference>
<keyword evidence="2" id="KW-1185">Reference proteome</keyword>
<dbReference type="OrthoDB" id="9128833at2"/>
<dbReference type="HOGENOM" id="CLU_727465_0_0_4"/>
<evidence type="ECO:0000313" key="1">
    <source>
        <dbReference type="EMBL" id="AEP36219.1"/>
    </source>
</evidence>
<reference key="1">
    <citation type="submission" date="2011-09" db="EMBL/GenBank/DDBJ databases">
        <title>Genomic characterization of the Taylorella genus.</title>
        <authorList>
            <person name="Hebert L."/>
            <person name="Moumen B."/>
            <person name="Pons N."/>
            <person name="Duquesne F."/>
            <person name="Breuil M.-F."/>
            <person name="Goux D."/>
            <person name="Batto J.-M."/>
            <person name="Renault P."/>
            <person name="Laugier C."/>
            <person name="Petry S."/>
        </authorList>
    </citation>
    <scope>NUCLEOTIDE SEQUENCE</scope>
    <source>
        <strain>MCE3</strain>
    </source>
</reference>
<reference evidence="1 2" key="2">
    <citation type="journal article" date="2012" name="PLoS ONE">
        <title>Genomic characterization of the taylorella genus.</title>
        <authorList>
            <person name="Hebert L."/>
            <person name="Moumen B."/>
            <person name="Pons N."/>
            <person name="Duquesne F."/>
            <person name="Breuil M.F."/>
            <person name="Goux D."/>
            <person name="Batto J.M."/>
            <person name="Laugier C."/>
            <person name="Renault P."/>
            <person name="Petry S."/>
        </authorList>
    </citation>
    <scope>NUCLEOTIDE SEQUENCE [LARGE SCALE GENOMIC DNA]</scope>
    <source>
        <strain evidence="1 2">MCE3</strain>
    </source>
</reference>
<dbReference type="EMBL" id="CP003059">
    <property type="protein sequence ID" value="AEP36219.1"/>
    <property type="molecule type" value="Genomic_DNA"/>
</dbReference>
<sequence>MAINAGNFRALATGYLNSDGDNVLFSAESTSKISAVFYVDESPRIIRGHNLAEGEEAIVELVDGNKGGEIFTPFLRNGKPVKLNSKCNVIVLSIPGRYRVVLNGELGASHIVTFLSSSTHEYLLEAGYCCTDCEPPAPSVWVDTGIRREKDGRIEALEEDQYGNKRWVDLEEVKWVDTGKRDYSDDKSMIIKEQKNQVGRTRWVDDEPRAWTDTGKRRSKGDAIEKEQIDQLGATHWVTDEAVVWTDTGDTRCNNHKIEKEQADQLGALRWYVTEETCGYDASYPLPDGGYGYVEGDEIDPEASVEMNDCDGVFLFRLYPTPRKGATVKVLACDGEVLGYARNRSDTAPIVNNTFKCPDVIINQGSCECNLVDTFNRKIR</sequence>
<dbReference type="Proteomes" id="UP000009284">
    <property type="component" value="Chromosome"/>
</dbReference>
<dbReference type="KEGG" id="tas:TASI_0444"/>
<dbReference type="STRING" id="1008459.TASI_0444"/>
<organism evidence="1 2">
    <name type="scientific">Taylorella asinigenitalis (strain MCE3)</name>
    <dbReference type="NCBI Taxonomy" id="1008459"/>
    <lineage>
        <taxon>Bacteria</taxon>
        <taxon>Pseudomonadati</taxon>
        <taxon>Pseudomonadota</taxon>
        <taxon>Betaproteobacteria</taxon>
        <taxon>Burkholderiales</taxon>
        <taxon>Alcaligenaceae</taxon>
        <taxon>Taylorella</taxon>
    </lineage>
</organism>
<evidence type="ECO:0000313" key="2">
    <source>
        <dbReference type="Proteomes" id="UP000009284"/>
    </source>
</evidence>
<name>G4QCT9_TAYAM</name>